<evidence type="ECO:0000256" key="6">
    <source>
        <dbReference type="ARBA" id="ARBA00022692"/>
    </source>
</evidence>
<reference evidence="12 13" key="1">
    <citation type="submission" date="2017-01" db="EMBL/GenBank/DDBJ databases">
        <title>Novel large sulfur bacteria in the metagenomes of groundwater-fed chemosynthetic microbial mats in the Lake Huron basin.</title>
        <authorList>
            <person name="Sharrar A.M."/>
            <person name="Flood B.E."/>
            <person name="Bailey J.V."/>
            <person name="Jones D.S."/>
            <person name="Biddanda B."/>
            <person name="Ruberg S.A."/>
            <person name="Marcus D.N."/>
            <person name="Dick G.J."/>
        </authorList>
    </citation>
    <scope>NUCLEOTIDE SEQUENCE [LARGE SCALE GENOMIC DNA]</scope>
    <source>
        <strain evidence="12">A8</strain>
    </source>
</reference>
<evidence type="ECO:0000256" key="8">
    <source>
        <dbReference type="ARBA" id="ARBA00023136"/>
    </source>
</evidence>
<dbReference type="InterPro" id="IPR050739">
    <property type="entry name" value="MFP"/>
</dbReference>
<dbReference type="AlphaFoldDB" id="A0A1Y1QE53"/>
<evidence type="ECO:0000259" key="11">
    <source>
        <dbReference type="Pfam" id="PF26002"/>
    </source>
</evidence>
<evidence type="ECO:0000256" key="1">
    <source>
        <dbReference type="ARBA" id="ARBA00004377"/>
    </source>
</evidence>
<dbReference type="PANTHER" id="PTHR30386">
    <property type="entry name" value="MEMBRANE FUSION SUBUNIT OF EMRAB-TOLC MULTIDRUG EFFLUX PUMP"/>
    <property type="match status" value="1"/>
</dbReference>
<keyword evidence="4 9" id="KW-1003">Cell membrane</keyword>
<feature type="domain" description="AprE-like beta-barrel" evidence="11">
    <location>
        <begin position="349"/>
        <end position="440"/>
    </location>
</feature>
<keyword evidence="8 9" id="KW-0472">Membrane</keyword>
<evidence type="ECO:0000256" key="3">
    <source>
        <dbReference type="ARBA" id="ARBA00022448"/>
    </source>
</evidence>
<proteinExistence type="inferred from homology"/>
<name>A0A1Y1QE53_9GAMM</name>
<dbReference type="NCBIfam" id="TIGR01843">
    <property type="entry name" value="type_I_hlyD"/>
    <property type="match status" value="1"/>
</dbReference>
<dbReference type="PANTHER" id="PTHR30386:SF17">
    <property type="entry name" value="ALKALINE PROTEASE SECRETION PROTEIN APRE"/>
    <property type="match status" value="1"/>
</dbReference>
<dbReference type="InterPro" id="IPR010129">
    <property type="entry name" value="T1SS_HlyD"/>
</dbReference>
<protein>
    <recommendedName>
        <fullName evidence="9">Membrane fusion protein (MFP) family protein</fullName>
    </recommendedName>
</protein>
<evidence type="ECO:0000313" key="13">
    <source>
        <dbReference type="Proteomes" id="UP000192491"/>
    </source>
</evidence>
<evidence type="ECO:0000256" key="4">
    <source>
        <dbReference type="ARBA" id="ARBA00022475"/>
    </source>
</evidence>
<dbReference type="GO" id="GO:0005886">
    <property type="term" value="C:plasma membrane"/>
    <property type="evidence" value="ECO:0007669"/>
    <property type="project" value="UniProtKB-SubCell"/>
</dbReference>
<dbReference type="InterPro" id="IPR006144">
    <property type="entry name" value="Secretion_HlyD_CS"/>
</dbReference>
<accession>A0A1Y1QE53</accession>
<dbReference type="GO" id="GO:0009306">
    <property type="term" value="P:protein secretion"/>
    <property type="evidence" value="ECO:0007669"/>
    <property type="project" value="InterPro"/>
</dbReference>
<feature type="transmembrane region" description="Helical" evidence="9">
    <location>
        <begin position="45"/>
        <end position="69"/>
    </location>
</feature>
<evidence type="ECO:0000256" key="7">
    <source>
        <dbReference type="ARBA" id="ARBA00022989"/>
    </source>
</evidence>
<dbReference type="Gene3D" id="2.40.50.100">
    <property type="match status" value="1"/>
</dbReference>
<sequence>MMHKLATLPITQVPAAMVSEAKVAPMNNVINLDTDDRRYQIMGTVIIIGVFGVFAAWSALAPLGSASVAPGRVVVDMKKQVVQHREGGVIQDILVEDGDYVQKGQKLLVINPVDAQSDQSSLSDQLFGYLGLEARLNAELEGQGKPIFPPELIKDAEKQARAREIMTDELQQFKVRRAAADSEDRILRQKVVQIGEQIQGVQSQIQSERSLEASYSKEARQLQDLFDRKLISNIQLNEADRNRLATAAKVASLESSKVDLKVQSSQAEEQLLLQRNQRNKEIASQLGDVRLKVADLRNRLGAVDDRLERTIVVAPEAGTVVDLVYHTKGGVVDPGARILDIVPKIDSFEIEASVSVSDIDKVHAGQEADIRFPAFASASFLKVTPGEVKLVSADTMTDPTTKQSYYQARVEIKPEGVKELSKHDLELVQGMPAEVSIKTGERTFLQYLMQPITNMFNHAFNED</sequence>
<dbReference type="Pfam" id="PF25994">
    <property type="entry name" value="HH_AprE"/>
    <property type="match status" value="1"/>
</dbReference>
<evidence type="ECO:0000256" key="9">
    <source>
        <dbReference type="RuleBase" id="RU365093"/>
    </source>
</evidence>
<comment type="similarity">
    <text evidence="2 9">Belongs to the membrane fusion protein (MFP) (TC 8.A.1) family.</text>
</comment>
<evidence type="ECO:0000259" key="10">
    <source>
        <dbReference type="Pfam" id="PF25994"/>
    </source>
</evidence>
<dbReference type="EMBL" id="MTEJ01000391">
    <property type="protein sequence ID" value="OQX03637.1"/>
    <property type="molecule type" value="Genomic_DNA"/>
</dbReference>
<dbReference type="InterPro" id="IPR058982">
    <property type="entry name" value="Beta-barrel_AprE"/>
</dbReference>
<evidence type="ECO:0000256" key="2">
    <source>
        <dbReference type="ARBA" id="ARBA00009477"/>
    </source>
</evidence>
<feature type="domain" description="AprE-like long alpha-helical hairpin" evidence="10">
    <location>
        <begin position="115"/>
        <end position="306"/>
    </location>
</feature>
<comment type="subcellular location">
    <subcellularLocation>
        <location evidence="1 9">Cell inner membrane</location>
        <topology evidence="1 9">Single-pass membrane protein</topology>
    </subcellularLocation>
</comment>
<keyword evidence="7 9" id="KW-1133">Transmembrane helix</keyword>
<evidence type="ECO:0000256" key="5">
    <source>
        <dbReference type="ARBA" id="ARBA00022519"/>
    </source>
</evidence>
<keyword evidence="3 9" id="KW-0813">Transport</keyword>
<dbReference type="Proteomes" id="UP000192491">
    <property type="component" value="Unassembled WGS sequence"/>
</dbReference>
<comment type="caution">
    <text evidence="12">The sequence shown here is derived from an EMBL/GenBank/DDBJ whole genome shotgun (WGS) entry which is preliminary data.</text>
</comment>
<dbReference type="Pfam" id="PF26002">
    <property type="entry name" value="Beta-barrel_AprE"/>
    <property type="match status" value="1"/>
</dbReference>
<evidence type="ECO:0000313" key="12">
    <source>
        <dbReference type="EMBL" id="OQX03637.1"/>
    </source>
</evidence>
<gene>
    <name evidence="12" type="ORF">BWK73_38870</name>
</gene>
<organism evidence="12 13">
    <name type="scientific">Thiothrix lacustris</name>
    <dbReference type="NCBI Taxonomy" id="525917"/>
    <lineage>
        <taxon>Bacteria</taxon>
        <taxon>Pseudomonadati</taxon>
        <taxon>Pseudomonadota</taxon>
        <taxon>Gammaproteobacteria</taxon>
        <taxon>Thiotrichales</taxon>
        <taxon>Thiotrichaceae</taxon>
        <taxon>Thiothrix</taxon>
    </lineage>
</organism>
<keyword evidence="6 9" id="KW-0812">Transmembrane</keyword>
<keyword evidence="5 9" id="KW-0997">Cell inner membrane</keyword>
<dbReference type="Gene3D" id="2.40.30.170">
    <property type="match status" value="1"/>
</dbReference>
<dbReference type="InterPro" id="IPR058781">
    <property type="entry name" value="HH_AprE-like"/>
</dbReference>
<dbReference type="PROSITE" id="PS00543">
    <property type="entry name" value="HLYD_FAMILY"/>
    <property type="match status" value="1"/>
</dbReference>
<dbReference type="PRINTS" id="PR01490">
    <property type="entry name" value="RTXTOXIND"/>
</dbReference>